<comment type="caution">
    <text evidence="2">The sequence shown here is derived from an EMBL/GenBank/DDBJ whole genome shotgun (WGS) entry which is preliminary data.</text>
</comment>
<organism evidence="2">
    <name type="scientific">marine sediment metagenome</name>
    <dbReference type="NCBI Taxonomy" id="412755"/>
    <lineage>
        <taxon>unclassified sequences</taxon>
        <taxon>metagenomes</taxon>
        <taxon>ecological metagenomes</taxon>
    </lineage>
</organism>
<protein>
    <submittedName>
        <fullName evidence="2">Uncharacterized protein</fullName>
    </submittedName>
</protein>
<dbReference type="SUPFAM" id="SSF53383">
    <property type="entry name" value="PLP-dependent transferases"/>
    <property type="match status" value="1"/>
</dbReference>
<evidence type="ECO:0000313" key="2">
    <source>
        <dbReference type="EMBL" id="GAG14481.1"/>
    </source>
</evidence>
<dbReference type="Pfam" id="PF01041">
    <property type="entry name" value="DegT_DnrJ_EryC1"/>
    <property type="match status" value="1"/>
</dbReference>
<keyword evidence="1" id="KW-0663">Pyridoxal phosphate</keyword>
<dbReference type="GO" id="GO:0000271">
    <property type="term" value="P:polysaccharide biosynthetic process"/>
    <property type="evidence" value="ECO:0007669"/>
    <property type="project" value="TreeGrafter"/>
</dbReference>
<dbReference type="InterPro" id="IPR000653">
    <property type="entry name" value="DegT/StrS_aminotransferase"/>
</dbReference>
<reference evidence="2" key="1">
    <citation type="journal article" date="2014" name="Front. Microbiol.">
        <title>High frequency of phylogenetically diverse reductive dehalogenase-homologous genes in deep subseafloor sedimentary metagenomes.</title>
        <authorList>
            <person name="Kawai M."/>
            <person name="Futagami T."/>
            <person name="Toyoda A."/>
            <person name="Takaki Y."/>
            <person name="Nishi S."/>
            <person name="Hori S."/>
            <person name="Arai W."/>
            <person name="Tsubouchi T."/>
            <person name="Morono Y."/>
            <person name="Uchiyama I."/>
            <person name="Ito T."/>
            <person name="Fujiyama A."/>
            <person name="Inagaki F."/>
            <person name="Takami H."/>
        </authorList>
    </citation>
    <scope>NUCLEOTIDE SEQUENCE</scope>
    <source>
        <strain evidence="2">Expedition CK06-06</strain>
    </source>
</reference>
<dbReference type="InterPro" id="IPR015424">
    <property type="entry name" value="PyrdxlP-dep_Trfase"/>
</dbReference>
<dbReference type="EMBL" id="BARS01036281">
    <property type="protein sequence ID" value="GAG14481.1"/>
    <property type="molecule type" value="Genomic_DNA"/>
</dbReference>
<dbReference type="Gene3D" id="3.90.1150.10">
    <property type="entry name" value="Aspartate Aminotransferase, domain 1"/>
    <property type="match status" value="1"/>
</dbReference>
<dbReference type="Gene3D" id="3.40.640.10">
    <property type="entry name" value="Type I PLP-dependent aspartate aminotransferase-like (Major domain)"/>
    <property type="match status" value="1"/>
</dbReference>
<proteinExistence type="predicted"/>
<accession>X0WP86</accession>
<gene>
    <name evidence="2" type="ORF">S01H1_55792</name>
</gene>
<dbReference type="InterPro" id="IPR015421">
    <property type="entry name" value="PyrdxlP-dep_Trfase_major"/>
</dbReference>
<sequence length="197" mass="21834">MISARHAESIINDRTCAVIGVHLFGNICDVDGLSALARKHKTHLLFDAAHAFNCTMGTTHVGNFGDAEVLSFHATKCFSTFEGGAVLTNDEELARRLRFNRNFGFSTYDTVDQLGINGKMPEACAAMGLASLEEVEDRREKLNRTYELYREALSGLDGIRLLPVGERGKSNYHYIVVLADETFGVSRDAVCKVLWKE</sequence>
<dbReference type="PANTHER" id="PTHR30244:SF9">
    <property type="entry name" value="PROTEIN RV3402C"/>
    <property type="match status" value="1"/>
</dbReference>
<dbReference type="GO" id="GO:0030170">
    <property type="term" value="F:pyridoxal phosphate binding"/>
    <property type="evidence" value="ECO:0007669"/>
    <property type="project" value="TreeGrafter"/>
</dbReference>
<dbReference type="AlphaFoldDB" id="X0WP86"/>
<dbReference type="GO" id="GO:0008483">
    <property type="term" value="F:transaminase activity"/>
    <property type="evidence" value="ECO:0007669"/>
    <property type="project" value="TreeGrafter"/>
</dbReference>
<dbReference type="InterPro" id="IPR015422">
    <property type="entry name" value="PyrdxlP-dep_Trfase_small"/>
</dbReference>
<dbReference type="PANTHER" id="PTHR30244">
    <property type="entry name" value="TRANSAMINASE"/>
    <property type="match status" value="1"/>
</dbReference>
<feature type="non-terminal residue" evidence="2">
    <location>
        <position position="197"/>
    </location>
</feature>
<evidence type="ECO:0000256" key="1">
    <source>
        <dbReference type="ARBA" id="ARBA00022898"/>
    </source>
</evidence>
<name>X0WP86_9ZZZZ</name>